<evidence type="ECO:0000313" key="1">
    <source>
        <dbReference type="EMBL" id="GMF16604.1"/>
    </source>
</evidence>
<evidence type="ECO:0000313" key="2">
    <source>
        <dbReference type="Proteomes" id="UP001165121"/>
    </source>
</evidence>
<organism evidence="1 2">
    <name type="scientific">Phytophthora fragariaefolia</name>
    <dbReference type="NCBI Taxonomy" id="1490495"/>
    <lineage>
        <taxon>Eukaryota</taxon>
        <taxon>Sar</taxon>
        <taxon>Stramenopiles</taxon>
        <taxon>Oomycota</taxon>
        <taxon>Peronosporomycetes</taxon>
        <taxon>Peronosporales</taxon>
        <taxon>Peronosporaceae</taxon>
        <taxon>Phytophthora</taxon>
    </lineage>
</organism>
<reference evidence="1" key="1">
    <citation type="submission" date="2023-04" db="EMBL/GenBank/DDBJ databases">
        <title>Phytophthora fragariaefolia NBRC 109709.</title>
        <authorList>
            <person name="Ichikawa N."/>
            <person name="Sato H."/>
            <person name="Tonouchi N."/>
        </authorList>
    </citation>
    <scope>NUCLEOTIDE SEQUENCE</scope>
    <source>
        <strain evidence="1">NBRC 109709</strain>
    </source>
</reference>
<comment type="caution">
    <text evidence="1">The sequence shown here is derived from an EMBL/GenBank/DDBJ whole genome shotgun (WGS) entry which is preliminary data.</text>
</comment>
<proteinExistence type="predicted"/>
<keyword evidence="2" id="KW-1185">Reference proteome</keyword>
<dbReference type="AlphaFoldDB" id="A0A9W6WKB6"/>
<protein>
    <submittedName>
        <fullName evidence="1">Unnamed protein product</fullName>
    </submittedName>
</protein>
<name>A0A9W6WKB6_9STRA</name>
<gene>
    <name evidence="1" type="ORF">Pfra01_000087400</name>
</gene>
<accession>A0A9W6WKB6</accession>
<sequence>MHSVIQRKFNEWEHGALTLRRLSADATEDIPHNAIDVFSLTIGLRMTRGGHVQASAKHRKHGRPELVRETGVLIRDNCLGQAVLSEHTIEEQRSCTLTIDGIPHSREMSHLAQSVHKGHPTRVAGLAGSGPACLLGAGRILVVDDVFFGDDVSVQRGKVTLCVATACWETPVVNLINVYFAKDVVHNLISYGLLDKRGCKLTQHPAHWTSHRRGREWRERGVRR</sequence>
<dbReference type="EMBL" id="BSXT01000069">
    <property type="protein sequence ID" value="GMF16604.1"/>
    <property type="molecule type" value="Genomic_DNA"/>
</dbReference>
<dbReference type="OrthoDB" id="143689at2759"/>
<dbReference type="Proteomes" id="UP001165121">
    <property type="component" value="Unassembled WGS sequence"/>
</dbReference>